<sequence length="395" mass="43307">MLTLLLTAGCWDSSEVNDLALELAWGIDSAKDKGVMISAQVIAPFRIGSAQKSSGGGGGGQDKPYFVVTGTGKDTLDAVQQMQTKLSRQVYRAHRRVIVIGEAQARKGLKEVLDTYSRDPNLKLRSDIFIVRGGTAEEFLNVAYPLEDIPGMGALKEYSQIGTLKEMGLINLMISSISDGNCPALPAIAIGFDTPGQESAQQGGSSGEKGFHIAGTGIFDNDLKLLGFIDVNEGKVLRWIKGELGKLIVTSQIAGDNGKISMDLNKLNSKVQPIFEGDNIKIQVTLIGQGMIRENNTGFDLTQPHNLNLVQEALEKQVETNAYQTITKVQDKFGTDVFEFGEVIHRKYPSRWRSLKDNWNQEFRKAEISVKAKLTIRKIGVTGPSLHLKEREIKK</sequence>
<dbReference type="InterPro" id="IPR008844">
    <property type="entry name" value="Spore_GerAC-like"/>
</dbReference>
<evidence type="ECO:0000256" key="2">
    <source>
        <dbReference type="ARBA" id="ARBA00007886"/>
    </source>
</evidence>
<comment type="caution">
    <text evidence="10">The sequence shown here is derived from an EMBL/GenBank/DDBJ whole genome shotgun (WGS) entry which is preliminary data.</text>
</comment>
<dbReference type="InterPro" id="IPR038501">
    <property type="entry name" value="Spore_GerAC_C_sf"/>
</dbReference>
<dbReference type="EMBL" id="JADCNN020000008">
    <property type="protein sequence ID" value="MBM6996114.1"/>
    <property type="molecule type" value="Genomic_DNA"/>
</dbReference>
<dbReference type="Pfam" id="PF25198">
    <property type="entry name" value="Spore_GerAC_N"/>
    <property type="match status" value="1"/>
</dbReference>
<gene>
    <name evidence="10" type="ORF">IM700_010700</name>
</gene>
<evidence type="ECO:0000256" key="3">
    <source>
        <dbReference type="ARBA" id="ARBA00022544"/>
    </source>
</evidence>
<evidence type="ECO:0000256" key="1">
    <source>
        <dbReference type="ARBA" id="ARBA00004635"/>
    </source>
</evidence>
<keyword evidence="6" id="KW-0564">Palmitate</keyword>
<feature type="domain" description="Spore germination protein N-terminal" evidence="9">
    <location>
        <begin position="12"/>
        <end position="189"/>
    </location>
</feature>
<evidence type="ECO:0000259" key="8">
    <source>
        <dbReference type="Pfam" id="PF05504"/>
    </source>
</evidence>
<comment type="subcellular location">
    <subcellularLocation>
        <location evidence="1">Membrane</location>
        <topology evidence="1">Lipid-anchor</topology>
    </subcellularLocation>
</comment>
<keyword evidence="5" id="KW-0472">Membrane</keyword>
<name>A0ABS2H8M0_9BACL</name>
<keyword evidence="11" id="KW-1185">Reference proteome</keyword>
<evidence type="ECO:0000256" key="4">
    <source>
        <dbReference type="ARBA" id="ARBA00022729"/>
    </source>
</evidence>
<keyword evidence="4" id="KW-0732">Signal</keyword>
<dbReference type="PANTHER" id="PTHR35789">
    <property type="entry name" value="SPORE GERMINATION PROTEIN B3"/>
    <property type="match status" value="1"/>
</dbReference>
<keyword evidence="7" id="KW-0449">Lipoprotein</keyword>
<organism evidence="10 11">
    <name type="scientific">Paenibacillus rhizolycopersici</name>
    <dbReference type="NCBI Taxonomy" id="2780073"/>
    <lineage>
        <taxon>Bacteria</taxon>
        <taxon>Bacillati</taxon>
        <taxon>Bacillota</taxon>
        <taxon>Bacilli</taxon>
        <taxon>Bacillales</taxon>
        <taxon>Paenibacillaceae</taxon>
        <taxon>Paenibacillus</taxon>
    </lineage>
</organism>
<dbReference type="PANTHER" id="PTHR35789:SF1">
    <property type="entry name" value="SPORE GERMINATION PROTEIN B3"/>
    <property type="match status" value="1"/>
</dbReference>
<evidence type="ECO:0000259" key="9">
    <source>
        <dbReference type="Pfam" id="PF25198"/>
    </source>
</evidence>
<dbReference type="Pfam" id="PF05504">
    <property type="entry name" value="Spore_GerAC"/>
    <property type="match status" value="1"/>
</dbReference>
<comment type="similarity">
    <text evidence="2">Belongs to the GerABKC lipoprotein family.</text>
</comment>
<feature type="domain" description="Spore germination GerAC-like C-terminal" evidence="8">
    <location>
        <begin position="215"/>
        <end position="380"/>
    </location>
</feature>
<evidence type="ECO:0000313" key="11">
    <source>
        <dbReference type="Proteomes" id="UP001516620"/>
    </source>
</evidence>
<proteinExistence type="inferred from homology"/>
<protein>
    <submittedName>
        <fullName evidence="10">Ger(X)C family spore germination protein</fullName>
    </submittedName>
</protein>
<evidence type="ECO:0000256" key="5">
    <source>
        <dbReference type="ARBA" id="ARBA00023136"/>
    </source>
</evidence>
<evidence type="ECO:0000313" key="10">
    <source>
        <dbReference type="EMBL" id="MBM6996114.1"/>
    </source>
</evidence>
<dbReference type="Gene3D" id="3.30.300.210">
    <property type="entry name" value="Nutrient germinant receptor protein C, domain 3"/>
    <property type="match status" value="1"/>
</dbReference>
<dbReference type="InterPro" id="IPR057336">
    <property type="entry name" value="GerAC_N"/>
</dbReference>
<dbReference type="NCBIfam" id="TIGR02887">
    <property type="entry name" value="spore_ger_x_C"/>
    <property type="match status" value="1"/>
</dbReference>
<evidence type="ECO:0000256" key="6">
    <source>
        <dbReference type="ARBA" id="ARBA00023139"/>
    </source>
</evidence>
<dbReference type="InterPro" id="IPR046953">
    <property type="entry name" value="Spore_GerAC-like_C"/>
</dbReference>
<keyword evidence="3" id="KW-0309">Germination</keyword>
<reference evidence="10 11" key="1">
    <citation type="submission" date="2021-01" db="EMBL/GenBank/DDBJ databases">
        <title>Paenibacillus sp.nov. isolated from the rhizosphere soil of tomato plant.</title>
        <authorList>
            <person name="Thin K.K."/>
            <person name="Zhang X."/>
            <person name="He S."/>
        </authorList>
    </citation>
    <scope>NUCLEOTIDE SEQUENCE [LARGE SCALE GENOMIC DNA]</scope>
    <source>
        <strain evidence="10 11">DXFW5</strain>
    </source>
</reference>
<dbReference type="Proteomes" id="UP001516620">
    <property type="component" value="Unassembled WGS sequence"/>
</dbReference>
<evidence type="ECO:0000256" key="7">
    <source>
        <dbReference type="ARBA" id="ARBA00023288"/>
    </source>
</evidence>
<accession>A0ABS2H8M0</accession>